<comment type="similarity">
    <text evidence="1">Belongs to the RecJ family.</text>
</comment>
<dbReference type="EMBL" id="CP025197">
    <property type="protein sequence ID" value="AUG58202.1"/>
    <property type="molecule type" value="Genomic_DNA"/>
</dbReference>
<dbReference type="Gene3D" id="3.10.310.30">
    <property type="match status" value="1"/>
</dbReference>
<dbReference type="SUPFAM" id="SSF64182">
    <property type="entry name" value="DHH phosphoesterases"/>
    <property type="match status" value="1"/>
</dbReference>
<dbReference type="Pfam" id="PF02272">
    <property type="entry name" value="DHHA1"/>
    <property type="match status" value="1"/>
</dbReference>
<organism evidence="9 10">
    <name type="scientific">Acetivibrio saccincola</name>
    <dbReference type="NCBI Taxonomy" id="1677857"/>
    <lineage>
        <taxon>Bacteria</taxon>
        <taxon>Bacillati</taxon>
        <taxon>Bacillota</taxon>
        <taxon>Clostridia</taxon>
        <taxon>Eubacteriales</taxon>
        <taxon>Oscillospiraceae</taxon>
        <taxon>Acetivibrio</taxon>
    </lineage>
</organism>
<dbReference type="Proteomes" id="UP000233534">
    <property type="component" value="Chromosome"/>
</dbReference>
<gene>
    <name evidence="9" type="primary">recJ2</name>
    <name evidence="9" type="ORF">HVS_11555</name>
</gene>
<dbReference type="PANTHER" id="PTHR30255:SF2">
    <property type="entry name" value="SINGLE-STRANDED-DNA-SPECIFIC EXONUCLEASE RECJ"/>
    <property type="match status" value="1"/>
</dbReference>
<sequence length="764" mass="86718">MDVKINILNERVKIPIELIEACGGDELIARIFYNRGYKDPDTVKIMLNDEYYKPTLPDEFPGMEKAVRRILKAIDSKELICIYGDYDVDGVTSTVTLVECLRNYTDSVIYHVPDRFTEGYGMNEEVVRSLYEKGVSLIITCDCGISNVNEISLAKELKMDVILTDHHSIPDETPDAYVILNPKLLEEGHRARNISGCAMAYFLCLAVLKEKGEEYIGDGFLDLLALSLIADVVSLNGENRYLLKKSLPALINTKRAGLSELFKIAGKNGSIDNEEDIAFQIAPRINAAGRMDTAKLPVELLLCKEQDLAREMAEKIDVLNSERKRIQQKIIDEAIEMVETQKKNKTVLVLYGEFWHHGIIGIAAGRICQLYKKPAILLSIKDDGSTVVGSARSIEEINIYELIKECSGKLLKFGGHSQAAGLSLKKENLEDFVREIETAAEKRYFIKDTIIANVDMELSFNEISDDFITRIQSAGPYGEGFRFPEFYSSNIRVVSDRKTEKNHHIMVLEDENKIRIPAVKWFGDEESLEGKVFDITYKVGTNTYRGNNSIQLTIGHMVENLSVKKILFEGNIIDERKTAINTLLLKYKDAQIFYEGLKSRCPIDDTVNRFNIKPKKDIVFISPPANTAVFREVIALADPENIIINFTLSPDYLFKGFLMNFLGVIKYTIKNKGGREYIEVFSQKLCVEEGIIKASLKYLKAKGFINYILSEDHSKVFIFQGSGKERKTNIAFLEKSLKNALMEKNAYKEFILKMDKEKFKEYLK</sequence>
<keyword evidence="5 9" id="KW-0269">Exonuclease</keyword>
<evidence type="ECO:0000256" key="1">
    <source>
        <dbReference type="ARBA" id="ARBA00005915"/>
    </source>
</evidence>
<keyword evidence="10" id="KW-1185">Reference proteome</keyword>
<reference evidence="9 10" key="1">
    <citation type="submission" date="2017-12" db="EMBL/GenBank/DDBJ databases">
        <title>Complete genome sequence of Herbivorax saccincola GGR1, a novel Cellulosome-producing hydrolytic bacterium in a thermophilic biogas plant, established by Illumina and Nanopore MinION sequencing.</title>
        <authorList>
            <person name="Pechtl A."/>
            <person name="Ruckert C."/>
            <person name="Koeck D.E."/>
            <person name="Maus I."/>
            <person name="Winkler A."/>
            <person name="Kalinowski J."/>
            <person name="Puhler A."/>
            <person name="Schwarz W.W."/>
            <person name="Zverlov V.V."/>
            <person name="Schluter A."/>
            <person name="Liebl W."/>
        </authorList>
    </citation>
    <scope>NUCLEOTIDE SEQUENCE [LARGE SCALE GENOMIC DNA]</scope>
    <source>
        <strain evidence="10">SR1</strain>
    </source>
</reference>
<name>A0A2K9E384_9FIRM</name>
<feature type="domain" description="RecJ OB" evidence="8">
    <location>
        <begin position="454"/>
        <end position="554"/>
    </location>
</feature>
<dbReference type="Pfam" id="PF01368">
    <property type="entry name" value="DHH"/>
    <property type="match status" value="1"/>
</dbReference>
<dbReference type="Gene3D" id="3.90.1640.30">
    <property type="match status" value="1"/>
</dbReference>
<feature type="domain" description="DHHA1" evidence="7">
    <location>
        <begin position="344"/>
        <end position="441"/>
    </location>
</feature>
<evidence type="ECO:0000259" key="6">
    <source>
        <dbReference type="Pfam" id="PF01368"/>
    </source>
</evidence>
<dbReference type="GO" id="GO:0008409">
    <property type="term" value="F:5'-3' exonuclease activity"/>
    <property type="evidence" value="ECO:0007669"/>
    <property type="project" value="InterPro"/>
</dbReference>
<evidence type="ECO:0000259" key="7">
    <source>
        <dbReference type="Pfam" id="PF02272"/>
    </source>
</evidence>
<evidence type="ECO:0000256" key="5">
    <source>
        <dbReference type="ARBA" id="ARBA00022839"/>
    </source>
</evidence>
<dbReference type="Pfam" id="PF17768">
    <property type="entry name" value="RecJ_OB"/>
    <property type="match status" value="1"/>
</dbReference>
<evidence type="ECO:0000256" key="3">
    <source>
        <dbReference type="ARBA" id="ARBA00022722"/>
    </source>
</evidence>
<evidence type="ECO:0000259" key="8">
    <source>
        <dbReference type="Pfam" id="PF17768"/>
    </source>
</evidence>
<dbReference type="InterPro" id="IPR041122">
    <property type="entry name" value="RecJ_OB"/>
</dbReference>
<keyword evidence="3" id="KW-0540">Nuclease</keyword>
<dbReference type="GO" id="GO:0006281">
    <property type="term" value="P:DNA repair"/>
    <property type="evidence" value="ECO:0007669"/>
    <property type="project" value="InterPro"/>
</dbReference>
<protein>
    <recommendedName>
        <fullName evidence="2">Single-stranded-DNA-specific exonuclease RecJ</fullName>
    </recommendedName>
</protein>
<dbReference type="InterPro" id="IPR004610">
    <property type="entry name" value="RecJ"/>
</dbReference>
<accession>A0A2K9E384</accession>
<dbReference type="InterPro" id="IPR051673">
    <property type="entry name" value="SSDNA_exonuclease_RecJ"/>
</dbReference>
<dbReference type="AlphaFoldDB" id="A0A2K9E384"/>
<dbReference type="InterPro" id="IPR003156">
    <property type="entry name" value="DHHA1_dom"/>
</dbReference>
<dbReference type="GO" id="GO:0006310">
    <property type="term" value="P:DNA recombination"/>
    <property type="evidence" value="ECO:0007669"/>
    <property type="project" value="InterPro"/>
</dbReference>
<dbReference type="RefSeq" id="WP_169926544.1">
    <property type="nucleotide sequence ID" value="NZ_CP025197.1"/>
</dbReference>
<dbReference type="KEGG" id="hsc:HVS_11555"/>
<evidence type="ECO:0000256" key="2">
    <source>
        <dbReference type="ARBA" id="ARBA00019841"/>
    </source>
</evidence>
<evidence type="ECO:0000313" key="9">
    <source>
        <dbReference type="EMBL" id="AUG58202.1"/>
    </source>
</evidence>
<dbReference type="NCBIfam" id="TIGR00644">
    <property type="entry name" value="recJ"/>
    <property type="match status" value="1"/>
</dbReference>
<dbReference type="PANTHER" id="PTHR30255">
    <property type="entry name" value="SINGLE-STRANDED-DNA-SPECIFIC EXONUCLEASE RECJ"/>
    <property type="match status" value="1"/>
</dbReference>
<keyword evidence="4 9" id="KW-0378">Hydrolase</keyword>
<dbReference type="GO" id="GO:0003676">
    <property type="term" value="F:nucleic acid binding"/>
    <property type="evidence" value="ECO:0007669"/>
    <property type="project" value="InterPro"/>
</dbReference>
<evidence type="ECO:0000313" key="10">
    <source>
        <dbReference type="Proteomes" id="UP000233534"/>
    </source>
</evidence>
<feature type="domain" description="DDH" evidence="6">
    <location>
        <begin position="80"/>
        <end position="226"/>
    </location>
</feature>
<evidence type="ECO:0000256" key="4">
    <source>
        <dbReference type="ARBA" id="ARBA00022801"/>
    </source>
</evidence>
<dbReference type="InterPro" id="IPR001667">
    <property type="entry name" value="DDH_dom"/>
</dbReference>
<proteinExistence type="inferred from homology"/>
<dbReference type="InterPro" id="IPR038763">
    <property type="entry name" value="DHH_sf"/>
</dbReference>